<dbReference type="Gene3D" id="1.20.58.340">
    <property type="entry name" value="Magnesium transport protein CorA, transmembrane region"/>
    <property type="match status" value="2"/>
</dbReference>
<organism evidence="7 8">
    <name type="scientific">Secundilactobacillus oryzae JCM 18671</name>
    <dbReference type="NCBI Taxonomy" id="1291743"/>
    <lineage>
        <taxon>Bacteria</taxon>
        <taxon>Bacillati</taxon>
        <taxon>Bacillota</taxon>
        <taxon>Bacilli</taxon>
        <taxon>Lactobacillales</taxon>
        <taxon>Lactobacillaceae</taxon>
        <taxon>Secundilactobacillus</taxon>
    </lineage>
</organism>
<dbReference type="Pfam" id="PF01544">
    <property type="entry name" value="CorA"/>
    <property type="match status" value="1"/>
</dbReference>
<dbReference type="OrthoDB" id="9803416at2"/>
<dbReference type="PANTHER" id="PTHR47891">
    <property type="entry name" value="TRANSPORTER-RELATED"/>
    <property type="match status" value="1"/>
</dbReference>
<accession>A0A081BHX1</accession>
<reference evidence="7" key="1">
    <citation type="journal article" date="2014" name="Genome Announc.">
        <title>Draft Genome Sequence of Lactobacillus oryzae Strain SG293T.</title>
        <authorList>
            <person name="Tanizawa Y."/>
            <person name="Fujisawa T."/>
            <person name="Mochizuki T."/>
            <person name="Kaminuma E."/>
            <person name="Nakamura Y."/>
            <person name="Tohno M."/>
        </authorList>
    </citation>
    <scope>NUCLEOTIDE SEQUENCE [LARGE SCALE GENOMIC DNA]</scope>
    <source>
        <strain evidence="7">SG293</strain>
    </source>
</reference>
<evidence type="ECO:0000256" key="3">
    <source>
        <dbReference type="ARBA" id="ARBA00022692"/>
    </source>
</evidence>
<evidence type="ECO:0000256" key="1">
    <source>
        <dbReference type="ARBA" id="ARBA00004141"/>
    </source>
</evidence>
<dbReference type="InterPro" id="IPR045863">
    <property type="entry name" value="CorA_TM1_TM2"/>
</dbReference>
<keyword evidence="5 6" id="KW-0472">Membrane</keyword>
<feature type="transmembrane region" description="Helical" evidence="6">
    <location>
        <begin position="276"/>
        <end position="296"/>
    </location>
</feature>
<gene>
    <name evidence="7" type="ORF">LOSG293_100040</name>
</gene>
<evidence type="ECO:0000256" key="5">
    <source>
        <dbReference type="ARBA" id="ARBA00023136"/>
    </source>
</evidence>
<dbReference type="STRING" id="1291743.LOSG293_100040"/>
<evidence type="ECO:0000313" key="8">
    <source>
        <dbReference type="Proteomes" id="UP000028700"/>
    </source>
</evidence>
<dbReference type="InterPro" id="IPR045861">
    <property type="entry name" value="CorA_cytoplasmic_dom"/>
</dbReference>
<evidence type="ECO:0000256" key="4">
    <source>
        <dbReference type="ARBA" id="ARBA00022989"/>
    </source>
</evidence>
<dbReference type="PANTHER" id="PTHR47891:SF1">
    <property type="entry name" value="CORA-MAGNESIUM AND COBALT TRANSPORTER"/>
    <property type="match status" value="1"/>
</dbReference>
<dbReference type="SUPFAM" id="SSF143865">
    <property type="entry name" value="CorA soluble domain-like"/>
    <property type="match status" value="1"/>
</dbReference>
<dbReference type="AlphaFoldDB" id="A0A081BHX1"/>
<evidence type="ECO:0000256" key="6">
    <source>
        <dbReference type="SAM" id="Phobius"/>
    </source>
</evidence>
<dbReference type="SUPFAM" id="SSF144083">
    <property type="entry name" value="Magnesium transport protein CorA, transmembrane region"/>
    <property type="match status" value="1"/>
</dbReference>
<dbReference type="CDD" id="cd12827">
    <property type="entry name" value="EcCorA_ZntB-like_u2"/>
    <property type="match status" value="1"/>
</dbReference>
<evidence type="ECO:0000313" key="7">
    <source>
        <dbReference type="EMBL" id="GAK47639.1"/>
    </source>
</evidence>
<evidence type="ECO:0000256" key="2">
    <source>
        <dbReference type="ARBA" id="ARBA00009765"/>
    </source>
</evidence>
<protein>
    <submittedName>
        <fullName evidence="7">Mg2+ and Co2+ transport protein</fullName>
    </submittedName>
</protein>
<dbReference type="GO" id="GO:0046873">
    <property type="term" value="F:metal ion transmembrane transporter activity"/>
    <property type="evidence" value="ECO:0007669"/>
    <property type="project" value="InterPro"/>
</dbReference>
<dbReference type="Gene3D" id="3.30.460.20">
    <property type="entry name" value="CorA soluble domain-like"/>
    <property type="match status" value="1"/>
</dbReference>
<dbReference type="RefSeq" id="WP_034527165.1">
    <property type="nucleotide sequence ID" value="NZ_BBJM01000010.1"/>
</dbReference>
<comment type="subcellular location">
    <subcellularLocation>
        <location evidence="1">Membrane</location>
        <topology evidence="1">Multi-pass membrane protein</topology>
    </subcellularLocation>
</comment>
<dbReference type="InterPro" id="IPR047199">
    <property type="entry name" value="CorA-like"/>
</dbReference>
<keyword evidence="4 6" id="KW-1133">Transmembrane helix</keyword>
<comment type="similarity">
    <text evidence="2">Belongs to the CorA metal ion transporter (MIT) (TC 1.A.35) family.</text>
</comment>
<feature type="transmembrane region" description="Helical" evidence="6">
    <location>
        <begin position="245"/>
        <end position="264"/>
    </location>
</feature>
<proteinExistence type="inferred from homology"/>
<dbReference type="Proteomes" id="UP000028700">
    <property type="component" value="Unassembled WGS sequence"/>
</dbReference>
<dbReference type="eggNOG" id="COG0598">
    <property type="taxonomic scope" value="Bacteria"/>
</dbReference>
<dbReference type="GO" id="GO:0016020">
    <property type="term" value="C:membrane"/>
    <property type="evidence" value="ECO:0007669"/>
    <property type="project" value="UniProtKB-SubCell"/>
</dbReference>
<keyword evidence="8" id="KW-1185">Reference proteome</keyword>
<dbReference type="EMBL" id="BBJM01000010">
    <property type="protein sequence ID" value="GAK47639.1"/>
    <property type="molecule type" value="Genomic_DNA"/>
</dbReference>
<dbReference type="InterPro" id="IPR002523">
    <property type="entry name" value="MgTranspt_CorA/ZnTranspt_ZntB"/>
</dbReference>
<keyword evidence="3 6" id="KW-0812">Transmembrane</keyword>
<sequence length="302" mass="34927">MVEVVKINDDFSWIKVENLTDSDRNELQSNYQIPKRFLRYVSDVHERARFDTDEDSNATLVIFDVVVSQHFDGMDNTEPVAFLITPDTFISFTRPKSSFINHSIKELIDHHLTKKKPIRPFFLLTRLLFQLSLEYFDILDDVNVARTDIQVHLMNQKSHKAITQLMNLETSLVFLLTSLTSNHELLNDMERTMTLSQEEHQALDNVLIEAKQGQEMAQMASDIIDRVSNAYSNLLDSNLNNTMKFLTVYSIILMIPPIVFGFYGQNVPIPWQHSPLAWILTIVVSAILIGILVRYFHKNNLL</sequence>
<comment type="caution">
    <text evidence="7">The sequence shown here is derived from an EMBL/GenBank/DDBJ whole genome shotgun (WGS) entry which is preliminary data.</text>
</comment>
<name>A0A081BHX1_9LACO</name>